<dbReference type="AlphaFoldDB" id="A0A1G6UGW0"/>
<dbReference type="RefSeq" id="WP_090520562.1">
    <property type="nucleotide sequence ID" value="NZ_FNAH01000001.1"/>
</dbReference>
<evidence type="ECO:0000313" key="3">
    <source>
        <dbReference type="Proteomes" id="UP000199344"/>
    </source>
</evidence>
<dbReference type="InterPro" id="IPR028992">
    <property type="entry name" value="Hedgehog/Intein_dom"/>
</dbReference>
<dbReference type="STRING" id="591205.SAMN05421538_101532"/>
<keyword evidence="3" id="KW-1185">Reference proteome</keyword>
<dbReference type="InterPro" id="IPR036844">
    <property type="entry name" value="Hint_dom_sf"/>
</dbReference>
<proteinExistence type="predicted"/>
<name>A0A1G6UGW0_9RHOB</name>
<dbReference type="Gene3D" id="2.170.16.10">
    <property type="entry name" value="Hedgehog/Intein (Hint) domain"/>
    <property type="match status" value="1"/>
</dbReference>
<dbReference type="Pfam" id="PF13403">
    <property type="entry name" value="Hint_2"/>
    <property type="match status" value="1"/>
</dbReference>
<feature type="domain" description="Hedgehog/Intein (Hint)" evidence="1">
    <location>
        <begin position="209"/>
        <end position="354"/>
    </location>
</feature>
<reference evidence="2 3" key="1">
    <citation type="submission" date="2016-10" db="EMBL/GenBank/DDBJ databases">
        <authorList>
            <person name="de Groot N.N."/>
        </authorList>
    </citation>
    <scope>NUCLEOTIDE SEQUENCE [LARGE SCALE GENOMIC DNA]</scope>
    <source>
        <strain evidence="2 3">DSM 22220</strain>
    </source>
</reference>
<evidence type="ECO:0000259" key="1">
    <source>
        <dbReference type="Pfam" id="PF13403"/>
    </source>
</evidence>
<evidence type="ECO:0000313" key="2">
    <source>
        <dbReference type="EMBL" id="SDD39946.1"/>
    </source>
</evidence>
<organism evidence="2 3">
    <name type="scientific">Paracoccus isoporae</name>
    <dbReference type="NCBI Taxonomy" id="591205"/>
    <lineage>
        <taxon>Bacteria</taxon>
        <taxon>Pseudomonadati</taxon>
        <taxon>Pseudomonadota</taxon>
        <taxon>Alphaproteobacteria</taxon>
        <taxon>Rhodobacterales</taxon>
        <taxon>Paracoccaceae</taxon>
        <taxon>Paracoccus</taxon>
    </lineage>
</organism>
<dbReference type="EMBL" id="FNAH01000001">
    <property type="protein sequence ID" value="SDD39946.1"/>
    <property type="molecule type" value="Genomic_DNA"/>
</dbReference>
<dbReference type="Proteomes" id="UP000199344">
    <property type="component" value="Unassembled WGS sequence"/>
</dbReference>
<accession>A0A1G6UGW0</accession>
<protein>
    <submittedName>
        <fullName evidence="2">Hint domain-containing protein</fullName>
    </submittedName>
</protein>
<sequence length="409" mass="45660">MARSDTFNVIYLGKHDVIDTFEGYYYPNANPPQADPNYKAEQASKLIGEYNDLTPESVVTFSPDRGANSYNTYHDGTTSQYANKTYDQAEVMSQLVYTQPNSFKITTQDGTSTNHIFDAVALYNGEVTFDDGTKRTGEIAIIQDKVGNTYMVPVTPEPHTDYYRPNIPMSSMFPADKPIQGIKLTSVAQDTFRGYYFANENYNVRTVRCFAAGTLIATDRGLRPVEQLCEGEMVKTRDNGSQPVRWIGCSRVDAGALSDTPSLLPIRILKGALGKGAPNRDLVVSPQHRVLVRSRIAQRMFGTDEVLVAAKHLLSLDGVEVEQPADGVAYYHIMFDRHEIIYSNGLETESLYAGEEAIRGMDDAAREELFTLFPELREEQQPEAARVLTNGRRGRQLAMRHAQNATPLQ</sequence>
<gene>
    <name evidence="2" type="ORF">SAMN05421538_101532</name>
</gene>
<dbReference type="SUPFAM" id="SSF51294">
    <property type="entry name" value="Hedgehog/intein (Hint) domain"/>
    <property type="match status" value="1"/>
</dbReference>
<dbReference type="OrthoDB" id="6305173at2"/>